<keyword evidence="2" id="KW-1185">Reference proteome</keyword>
<accession>A0AAE0WJK2</accession>
<protein>
    <submittedName>
        <fullName evidence="1">Uncharacterized protein</fullName>
    </submittedName>
</protein>
<sequence>MLLLGVLDLVREAELIGAIYAFEELAELVTQLTNVSVTVTVDPTPPELGADDVLTVVEVALLPPLFHETRLLELFGQLIVTVDTELIGPKPKQPCGIQTWLPQRCRRTLVSRVASGPWLLSMLERHCSIALAQLTLDDVGPGVVTPDTVVVSRVVPGILLLFVQRTLSVDQTELPVPSVGMTVLVSLSGGGGGGRSLST</sequence>
<organism evidence="1 2">
    <name type="scientific">Recurvomyces mirabilis</name>
    <dbReference type="NCBI Taxonomy" id="574656"/>
    <lineage>
        <taxon>Eukaryota</taxon>
        <taxon>Fungi</taxon>
        <taxon>Dikarya</taxon>
        <taxon>Ascomycota</taxon>
        <taxon>Pezizomycotina</taxon>
        <taxon>Dothideomycetes</taxon>
        <taxon>Dothideomycetidae</taxon>
        <taxon>Mycosphaerellales</taxon>
        <taxon>Teratosphaeriaceae</taxon>
        <taxon>Recurvomyces</taxon>
    </lineage>
</organism>
<comment type="caution">
    <text evidence="1">The sequence shown here is derived from an EMBL/GenBank/DDBJ whole genome shotgun (WGS) entry which is preliminary data.</text>
</comment>
<evidence type="ECO:0000313" key="1">
    <source>
        <dbReference type="EMBL" id="KAK3672896.1"/>
    </source>
</evidence>
<evidence type="ECO:0000313" key="2">
    <source>
        <dbReference type="Proteomes" id="UP001274830"/>
    </source>
</evidence>
<dbReference type="Proteomes" id="UP001274830">
    <property type="component" value="Unassembled WGS sequence"/>
</dbReference>
<dbReference type="EMBL" id="JAUTXT010000029">
    <property type="protein sequence ID" value="KAK3672896.1"/>
    <property type="molecule type" value="Genomic_DNA"/>
</dbReference>
<dbReference type="AlphaFoldDB" id="A0AAE0WJK2"/>
<reference evidence="1" key="1">
    <citation type="submission" date="2023-07" db="EMBL/GenBank/DDBJ databases">
        <title>Black Yeasts Isolated from many extreme environments.</title>
        <authorList>
            <person name="Coleine C."/>
            <person name="Stajich J.E."/>
            <person name="Selbmann L."/>
        </authorList>
    </citation>
    <scope>NUCLEOTIDE SEQUENCE</scope>
    <source>
        <strain evidence="1">CCFEE 5485</strain>
    </source>
</reference>
<gene>
    <name evidence="1" type="ORF">LTR78_007249</name>
</gene>
<name>A0AAE0WJK2_9PEZI</name>
<proteinExistence type="predicted"/>